<dbReference type="InterPro" id="IPR005498">
    <property type="entry name" value="T4SS_VirB10/TraB/TrbI"/>
</dbReference>
<reference evidence="4" key="2">
    <citation type="journal article" date="2016" name="Genome Announc.">
        <title>Draft Genome Sequences of Two Novel Amoeba-Resistant Intranuclear Bacteria, 'Candidatus Berkiella cookevillensis' and 'Candidatus Berkiella aquae'.</title>
        <authorList>
            <person name="Mehari Y.T."/>
            <person name="Arivett B.A."/>
            <person name="Farone A.L."/>
            <person name="Gunderson J.H."/>
            <person name="Farone M.B."/>
        </authorList>
    </citation>
    <scope>NUCLEOTIDE SEQUENCE</scope>
    <source>
        <strain evidence="4">HT99</strain>
    </source>
</reference>
<dbReference type="Pfam" id="PF03743">
    <property type="entry name" value="TrbI"/>
    <property type="match status" value="1"/>
</dbReference>
<keyword evidence="5" id="KW-1185">Reference proteome</keyword>
<dbReference type="CDD" id="cd16430">
    <property type="entry name" value="TraB"/>
    <property type="match status" value="1"/>
</dbReference>
<evidence type="ECO:0000313" key="4">
    <source>
        <dbReference type="EMBL" id="MCS5712867.1"/>
    </source>
</evidence>
<keyword evidence="1" id="KW-0175">Coiled coil</keyword>
<proteinExistence type="predicted"/>
<dbReference type="EMBL" id="LKAJ01000033">
    <property type="protein sequence ID" value="KRG17289.1"/>
    <property type="molecule type" value="Genomic_DNA"/>
</dbReference>
<dbReference type="STRING" id="295108.HT99x_03210"/>
<dbReference type="AlphaFoldDB" id="A0A0Q9YBS2"/>
<feature type="transmembrane region" description="Helical" evidence="2">
    <location>
        <begin position="16"/>
        <end position="36"/>
    </location>
</feature>
<dbReference type="EMBL" id="LKAJ02000003">
    <property type="protein sequence ID" value="MCS5712867.1"/>
    <property type="molecule type" value="Genomic_DNA"/>
</dbReference>
<name>A0A0Q9YBS2_9GAMM</name>
<evidence type="ECO:0000313" key="3">
    <source>
        <dbReference type="EMBL" id="KRG17289.1"/>
    </source>
</evidence>
<gene>
    <name evidence="4" type="ORF">HT99x_015615</name>
    <name evidence="3" type="ORF">HT99x_03210</name>
</gene>
<organism evidence="3">
    <name type="scientific">Candidatus Berkiella aquae</name>
    <dbReference type="NCBI Taxonomy" id="295108"/>
    <lineage>
        <taxon>Bacteria</taxon>
        <taxon>Pseudomonadati</taxon>
        <taxon>Pseudomonadota</taxon>
        <taxon>Gammaproteobacteria</taxon>
        <taxon>Candidatus Berkiellales</taxon>
        <taxon>Candidatus Berkiellaceae</taxon>
        <taxon>Candidatus Berkiella</taxon>
    </lineage>
</organism>
<evidence type="ECO:0000313" key="5">
    <source>
        <dbReference type="Proteomes" id="UP000051497"/>
    </source>
</evidence>
<keyword evidence="2" id="KW-0472">Membrane</keyword>
<feature type="coiled-coil region" evidence="1">
    <location>
        <begin position="62"/>
        <end position="125"/>
    </location>
</feature>
<keyword evidence="2" id="KW-1133">Transmembrane helix</keyword>
<protein>
    <submittedName>
        <fullName evidence="3">Bacterial conjugation TrbI-like protein</fullName>
    </submittedName>
</protein>
<accession>A0A0Q9YBS2</accession>
<dbReference type="RefSeq" id="WP_158003434.1">
    <property type="nucleotide sequence ID" value="NZ_LKAJ02000003.1"/>
</dbReference>
<keyword evidence="2" id="KW-0812">Transmembrane</keyword>
<evidence type="ECO:0000256" key="1">
    <source>
        <dbReference type="SAM" id="Coils"/>
    </source>
</evidence>
<comment type="caution">
    <text evidence="3">The sequence shown here is derived from an EMBL/GenBank/DDBJ whole genome shotgun (WGS) entry which is preliminary data.</text>
</comment>
<reference evidence="4" key="3">
    <citation type="submission" date="2021-06" db="EMBL/GenBank/DDBJ databases">
        <title>Genomic Description and Analysis of Intracellular Bacteria, Candidatus Berkiella cookevillensis and Candidatus Berkiella aquae.</title>
        <authorList>
            <person name="Kidane D.T."/>
            <person name="Mehari Y.T."/>
            <person name="Rice F.C."/>
            <person name="Arivett B.A."/>
            <person name="Farone A.L."/>
            <person name="Berk S.G."/>
            <person name="Farone M.B."/>
        </authorList>
    </citation>
    <scope>NUCLEOTIDE SEQUENCE</scope>
    <source>
        <strain evidence="4">HT99</strain>
    </source>
</reference>
<dbReference type="OrthoDB" id="15544at2"/>
<evidence type="ECO:0000256" key="2">
    <source>
        <dbReference type="SAM" id="Phobius"/>
    </source>
</evidence>
<dbReference type="Proteomes" id="UP000051497">
    <property type="component" value="Unassembled WGS sequence"/>
</dbReference>
<sequence>MTPSNLKAKLDQNRNLILVVGGLIAFVFLVVSYYLVKFKSANANDEGTTKQTIKVSALSDDISDSSIALQRLEKKIDEYEKKVNQQELVNQDPELQESNRTISDLEEKIRALEEKIENIGTYEQEMGAHAKANSWHEAKKTIEPTVFPSMDGYNAHDNGYQMISDQYQANPMPVGINIENFKSSATKSKKATNYIPAGTYVKALLIQGIDASASISSQSDPRPVLMRLVSNGSLPNEVSTHIEDCRIIGAAYGDISSERAFVRLESMSCTLKSKDILENIVDGYVVGEDGKAGIRGVVVRREKDLLANSFLSGLASGFGSGLSESFERDLVSPLGVVTETRSSDVFKKGAAEGVSNSFDRLSKYYIERAEQFQPVIQISAGREVDVVFKKGFHLQEGSQPIQLAQDEWRRS</sequence>
<reference evidence="3" key="1">
    <citation type="submission" date="2015-09" db="EMBL/GenBank/DDBJ databases">
        <title>Draft Genome Sequences of Two Novel Amoeba-resistant Intranuclear Bacteria, Candidatus Berkiella cookevillensis and Candidatus Berkiella aquae.</title>
        <authorList>
            <person name="Mehari Y.T."/>
            <person name="Arivett B.A."/>
            <person name="Farone A.L."/>
            <person name="Gunderson J.H."/>
            <person name="Farone M.B."/>
        </authorList>
    </citation>
    <scope>NUCLEOTIDE SEQUENCE [LARGE SCALE GENOMIC DNA]</scope>
    <source>
        <strain evidence="3">HT99</strain>
    </source>
</reference>